<comment type="caution">
    <text evidence="4">The sequence shown here is derived from an EMBL/GenBank/DDBJ whole genome shotgun (WGS) entry which is preliminary data.</text>
</comment>
<evidence type="ECO:0000313" key="5">
    <source>
        <dbReference type="Proteomes" id="UP001204562"/>
    </source>
</evidence>
<feature type="domain" description="NIF system FeS cluster assembly NifU C-terminal" evidence="3">
    <location>
        <begin position="6"/>
        <end position="69"/>
    </location>
</feature>
<evidence type="ECO:0000256" key="2">
    <source>
        <dbReference type="ARBA" id="ARBA00049958"/>
    </source>
</evidence>
<comment type="similarity">
    <text evidence="1">Belongs to the NifU family.</text>
</comment>
<dbReference type="GO" id="GO:0016226">
    <property type="term" value="P:iron-sulfur cluster assembly"/>
    <property type="evidence" value="ECO:0007669"/>
    <property type="project" value="InterPro"/>
</dbReference>
<dbReference type="PANTHER" id="PTHR11178">
    <property type="entry name" value="IRON-SULFUR CLUSTER SCAFFOLD PROTEIN NFU-RELATED"/>
    <property type="match status" value="1"/>
</dbReference>
<evidence type="ECO:0000256" key="1">
    <source>
        <dbReference type="ARBA" id="ARBA00006420"/>
    </source>
</evidence>
<sequence length="94" mass="10325">MYEELEAVLDEHVRPLLRGDGGDMEVLEVEDGVVRFKLKGRCAGCPAADLTTEALIQSELVERVPGIRKAVLVQDISDELLDQARAIVRSRHGG</sequence>
<dbReference type="PANTHER" id="PTHR11178:SF25">
    <property type="entry name" value="NIFU-LIKE PROTEIN 3, CHLOROPLASTIC"/>
    <property type="match status" value="1"/>
</dbReference>
<dbReference type="Proteomes" id="UP001204562">
    <property type="component" value="Unassembled WGS sequence"/>
</dbReference>
<organism evidence="4 5">
    <name type="scientific">Intestinimonas massiliensis</name>
    <name type="common">ex Afouda et al. 2020</name>
    <dbReference type="NCBI Taxonomy" id="1673721"/>
    <lineage>
        <taxon>Bacteria</taxon>
        <taxon>Bacillati</taxon>
        <taxon>Bacillota</taxon>
        <taxon>Clostridia</taxon>
        <taxon>Eubacteriales</taxon>
        <taxon>Intestinimonas</taxon>
    </lineage>
</organism>
<comment type="function">
    <text evidence="2">May be involved in the formation or repair of [Fe-S] clusters present in iron-sulfur proteins.</text>
</comment>
<dbReference type="SUPFAM" id="SSF117916">
    <property type="entry name" value="Fe-S cluster assembly (FSCA) domain-like"/>
    <property type="match status" value="1"/>
</dbReference>
<dbReference type="RefSeq" id="WP_256304578.1">
    <property type="nucleotide sequence ID" value="NZ_JANFYS010000030.1"/>
</dbReference>
<dbReference type="AlphaFoldDB" id="A0AAW5JR49"/>
<reference evidence="4" key="1">
    <citation type="submission" date="2022-06" db="EMBL/GenBank/DDBJ databases">
        <title>Isolation of gut microbiota from human fecal samples.</title>
        <authorList>
            <person name="Pamer E.G."/>
            <person name="Barat B."/>
            <person name="Waligurski E."/>
            <person name="Medina S."/>
            <person name="Paddock L."/>
            <person name="Mostad J."/>
        </authorList>
    </citation>
    <scope>NUCLEOTIDE SEQUENCE</scope>
    <source>
        <strain evidence="4">DFI.9.91</strain>
    </source>
</reference>
<proteinExistence type="inferred from homology"/>
<evidence type="ECO:0000259" key="3">
    <source>
        <dbReference type="Pfam" id="PF01106"/>
    </source>
</evidence>
<dbReference type="GO" id="GO:0051536">
    <property type="term" value="F:iron-sulfur cluster binding"/>
    <property type="evidence" value="ECO:0007669"/>
    <property type="project" value="InterPro"/>
</dbReference>
<evidence type="ECO:0000313" key="4">
    <source>
        <dbReference type="EMBL" id="MCQ4771397.1"/>
    </source>
</evidence>
<gene>
    <name evidence="4" type="ORF">NE579_13185</name>
</gene>
<protein>
    <submittedName>
        <fullName evidence="4">NifU family protein</fullName>
    </submittedName>
</protein>
<dbReference type="InterPro" id="IPR001075">
    <property type="entry name" value="NIF_FeS_clus_asmbl_NifU_C"/>
</dbReference>
<name>A0AAW5JR49_9FIRM</name>
<dbReference type="GO" id="GO:0005506">
    <property type="term" value="F:iron ion binding"/>
    <property type="evidence" value="ECO:0007669"/>
    <property type="project" value="InterPro"/>
</dbReference>
<dbReference type="InterPro" id="IPR034904">
    <property type="entry name" value="FSCA_dom_sf"/>
</dbReference>
<accession>A0AAW5JR49</accession>
<dbReference type="EMBL" id="JANFYS010000030">
    <property type="protein sequence ID" value="MCQ4771397.1"/>
    <property type="molecule type" value="Genomic_DNA"/>
</dbReference>
<dbReference type="Gene3D" id="3.30.300.130">
    <property type="entry name" value="Fe-S cluster assembly (FSCA)"/>
    <property type="match status" value="1"/>
</dbReference>
<dbReference type="Pfam" id="PF01106">
    <property type="entry name" value="NifU"/>
    <property type="match status" value="1"/>
</dbReference>